<name>A0A0E0I285_ORYNI</name>
<organism evidence="3">
    <name type="scientific">Oryza nivara</name>
    <name type="common">Indian wild rice</name>
    <name type="synonym">Oryza sativa f. spontanea</name>
    <dbReference type="NCBI Taxonomy" id="4536"/>
    <lineage>
        <taxon>Eukaryota</taxon>
        <taxon>Viridiplantae</taxon>
        <taxon>Streptophyta</taxon>
        <taxon>Embryophyta</taxon>
        <taxon>Tracheophyta</taxon>
        <taxon>Spermatophyta</taxon>
        <taxon>Magnoliopsida</taxon>
        <taxon>Liliopsida</taxon>
        <taxon>Poales</taxon>
        <taxon>Poaceae</taxon>
        <taxon>BOP clade</taxon>
        <taxon>Oryzoideae</taxon>
        <taxon>Oryzeae</taxon>
        <taxon>Oryzinae</taxon>
        <taxon>Oryza</taxon>
    </lineage>
</organism>
<dbReference type="STRING" id="4536.A0A0E0I285"/>
<reference evidence="3" key="2">
    <citation type="submission" date="2018-04" db="EMBL/GenBank/DDBJ databases">
        <title>OnivRS2 (Oryza nivara Reference Sequence Version 2).</title>
        <authorList>
            <person name="Zhang J."/>
            <person name="Kudrna D."/>
            <person name="Lee S."/>
            <person name="Talag J."/>
            <person name="Rajasekar S."/>
            <person name="Welchert J."/>
            <person name="Hsing Y.-I."/>
            <person name="Wing R.A."/>
        </authorList>
    </citation>
    <scope>NUCLEOTIDE SEQUENCE [LARGE SCALE GENOMIC DNA]</scope>
    <source>
        <strain evidence="3">SL10</strain>
    </source>
</reference>
<evidence type="ECO:0000256" key="1">
    <source>
        <dbReference type="SAM" id="MobiDB-lite"/>
    </source>
</evidence>
<dbReference type="Gramene" id="ONIVA07G16720.1">
    <property type="protein sequence ID" value="ONIVA07G16720.1"/>
    <property type="gene ID" value="ONIVA07G16720"/>
</dbReference>
<sequence>MASPRQNPAPAPPPPPPVILTDDLLEEIFIRLDTPADLARASASCPPFRRVITDPSFLRRYRALYPPPLLGILPRDADAFLPAEPPHRSAPAAGAVDLSCAFLPDRHTWRRRDVRDGRILFSREEEYYAPDDDGADVLLMDLAVCDPFSGRYAILPEIPQDLIDPLDLEGQSFLCFEPFLAPPPPPTTTRTRSAAPRSG</sequence>
<dbReference type="PANTHER" id="PTHR31264:SF32">
    <property type="entry name" value="F-BOX DOMAIN-CONTAINING PROTEIN"/>
    <property type="match status" value="1"/>
</dbReference>
<dbReference type="Proteomes" id="UP000006591">
    <property type="component" value="Chromosome 7"/>
</dbReference>
<dbReference type="OMA" id="VECPREK"/>
<protein>
    <recommendedName>
        <fullName evidence="2">F-box domain-containing protein</fullName>
    </recommendedName>
</protein>
<feature type="domain" description="F-box" evidence="2">
    <location>
        <begin position="20"/>
        <end position="59"/>
    </location>
</feature>
<evidence type="ECO:0000313" key="4">
    <source>
        <dbReference type="Proteomes" id="UP000006591"/>
    </source>
</evidence>
<feature type="region of interest" description="Disordered" evidence="1">
    <location>
        <begin position="179"/>
        <end position="199"/>
    </location>
</feature>
<dbReference type="InterPro" id="IPR001810">
    <property type="entry name" value="F-box_dom"/>
</dbReference>
<dbReference type="Gene3D" id="1.20.1280.50">
    <property type="match status" value="1"/>
</dbReference>
<dbReference type="HOGENOM" id="CLU_030310_2_1_1"/>
<reference evidence="3" key="1">
    <citation type="submission" date="2015-04" db="UniProtKB">
        <authorList>
            <consortium name="EnsemblPlants"/>
        </authorList>
    </citation>
    <scope>IDENTIFICATION</scope>
    <source>
        <strain evidence="3">SL10</strain>
    </source>
</reference>
<evidence type="ECO:0000313" key="3">
    <source>
        <dbReference type="EnsemblPlants" id="ONIVA07G16720.1"/>
    </source>
</evidence>
<feature type="compositionally biased region" description="Low complexity" evidence="1">
    <location>
        <begin position="188"/>
        <end position="199"/>
    </location>
</feature>
<keyword evidence="4" id="KW-1185">Reference proteome</keyword>
<dbReference type="InterPro" id="IPR036047">
    <property type="entry name" value="F-box-like_dom_sf"/>
</dbReference>
<dbReference type="AlphaFoldDB" id="A0A0E0I285"/>
<dbReference type="Pfam" id="PF00646">
    <property type="entry name" value="F-box"/>
    <property type="match status" value="1"/>
</dbReference>
<dbReference type="PANTHER" id="PTHR31264">
    <property type="entry name" value="OS07G0554500 PROTEIN-RELATED"/>
    <property type="match status" value="1"/>
</dbReference>
<dbReference type="SUPFAM" id="SSF81383">
    <property type="entry name" value="F-box domain"/>
    <property type="match status" value="1"/>
</dbReference>
<proteinExistence type="predicted"/>
<accession>A0A0E0I285</accession>
<dbReference type="EnsemblPlants" id="ONIVA07G16720.1">
    <property type="protein sequence ID" value="ONIVA07G16720.1"/>
    <property type="gene ID" value="ONIVA07G16720"/>
</dbReference>
<evidence type="ECO:0000259" key="2">
    <source>
        <dbReference type="Pfam" id="PF00646"/>
    </source>
</evidence>